<keyword evidence="1" id="KW-1133">Transmembrane helix</keyword>
<feature type="transmembrane region" description="Helical" evidence="1">
    <location>
        <begin position="12"/>
        <end position="31"/>
    </location>
</feature>
<accession>W4QR02</accession>
<evidence type="ECO:0000313" key="2">
    <source>
        <dbReference type="EMBL" id="GAE34357.1"/>
    </source>
</evidence>
<keyword evidence="3" id="KW-1185">Reference proteome</keyword>
<gene>
    <name evidence="2" type="ORF">JCM9157_1408</name>
</gene>
<keyword evidence="1" id="KW-0472">Membrane</keyword>
<proteinExistence type="predicted"/>
<protein>
    <submittedName>
        <fullName evidence="2">Uncharacterized protein</fullName>
    </submittedName>
</protein>
<organism evidence="2 3">
    <name type="scientific">Halalkalibacter akibai (strain ATCC 43226 / DSM 21942 / CIP 109018 / JCM 9157 / 1139)</name>
    <name type="common">Bacillus akibai</name>
    <dbReference type="NCBI Taxonomy" id="1236973"/>
    <lineage>
        <taxon>Bacteria</taxon>
        <taxon>Bacillati</taxon>
        <taxon>Bacillota</taxon>
        <taxon>Bacilli</taxon>
        <taxon>Bacillales</taxon>
        <taxon>Bacillaceae</taxon>
        <taxon>Halalkalibacter</taxon>
    </lineage>
</organism>
<dbReference type="OrthoDB" id="9989106at2"/>
<reference evidence="2 3" key="1">
    <citation type="journal article" date="2014" name="Genome Announc.">
        <title>Draft Genome Sequences of Three Alkaliphilic Bacillus Strains, Bacillus wakoensis JCM 9140T, Bacillus akibai JCM 9157T, and Bacillus hemicellulosilyticus JCM 9152T.</title>
        <authorList>
            <person name="Yuki M."/>
            <person name="Oshima K."/>
            <person name="Suda W."/>
            <person name="Oshida Y."/>
            <person name="Kitamura K."/>
            <person name="Iida T."/>
            <person name="Hattori M."/>
            <person name="Ohkuma M."/>
        </authorList>
    </citation>
    <scope>NUCLEOTIDE SEQUENCE [LARGE SCALE GENOMIC DNA]</scope>
    <source>
        <strain evidence="2 3">JCM 9157</strain>
    </source>
</reference>
<comment type="caution">
    <text evidence="2">The sequence shown here is derived from an EMBL/GenBank/DDBJ whole genome shotgun (WGS) entry which is preliminary data.</text>
</comment>
<dbReference type="STRING" id="1236973.JCM9157_1408"/>
<sequence length="109" mass="12314">MEHLVELGQSQSNLFILICAIIALFLVVNLVKTLFKAAIFFVIISTVLIVILDFTPEELTETANQSLKASSDFIQEKMVPIISDFYLGNLFDVKDDDNNDRMMKLPTDD</sequence>
<dbReference type="RefSeq" id="WP_035663185.1">
    <property type="nucleotide sequence ID" value="NZ_BAUV01000007.1"/>
</dbReference>
<name>W4QR02_HALA3</name>
<dbReference type="EMBL" id="BAUV01000007">
    <property type="protein sequence ID" value="GAE34357.1"/>
    <property type="molecule type" value="Genomic_DNA"/>
</dbReference>
<dbReference type="eggNOG" id="ENOG50306SR">
    <property type="taxonomic scope" value="Bacteria"/>
</dbReference>
<dbReference type="AlphaFoldDB" id="W4QR02"/>
<dbReference type="Proteomes" id="UP000018896">
    <property type="component" value="Unassembled WGS sequence"/>
</dbReference>
<keyword evidence="1" id="KW-0812">Transmembrane</keyword>
<feature type="transmembrane region" description="Helical" evidence="1">
    <location>
        <begin position="37"/>
        <end position="55"/>
    </location>
</feature>
<evidence type="ECO:0000313" key="3">
    <source>
        <dbReference type="Proteomes" id="UP000018896"/>
    </source>
</evidence>
<evidence type="ECO:0000256" key="1">
    <source>
        <dbReference type="SAM" id="Phobius"/>
    </source>
</evidence>